<protein>
    <submittedName>
        <fullName evidence="9">T-box domain-containing protein</fullName>
    </submittedName>
</protein>
<evidence type="ECO:0000256" key="4">
    <source>
        <dbReference type="ARBA" id="ARBA00023242"/>
    </source>
</evidence>
<dbReference type="InterPro" id="IPR008967">
    <property type="entry name" value="p53-like_TF_DNA-bd_sf"/>
</dbReference>
<reference evidence="7 8" key="2">
    <citation type="submission" date="2018-11" db="EMBL/GenBank/DDBJ databases">
        <authorList>
            <consortium name="Pathogen Informatics"/>
        </authorList>
    </citation>
    <scope>NUCLEOTIDE SEQUENCE [LARGE SCALE GENOMIC DNA]</scope>
</reference>
<dbReference type="WBParaSite" id="TASK_0000280201-mRNA-1">
    <property type="protein sequence ID" value="TASK_0000280201-mRNA-1"/>
    <property type="gene ID" value="TASK_0000280201"/>
</dbReference>
<dbReference type="InterPro" id="IPR046360">
    <property type="entry name" value="T-box_DNA-bd"/>
</dbReference>
<evidence type="ECO:0000313" key="7">
    <source>
        <dbReference type="EMBL" id="VDK26215.1"/>
    </source>
</evidence>
<evidence type="ECO:0000256" key="3">
    <source>
        <dbReference type="ARBA" id="ARBA00023163"/>
    </source>
</evidence>
<dbReference type="Gene3D" id="2.60.40.820">
    <property type="entry name" value="Transcription factor, T-box"/>
    <property type="match status" value="1"/>
</dbReference>
<name>A0A0R3VZF8_TAEAS</name>
<dbReference type="PANTHER" id="PTHR11267">
    <property type="entry name" value="T-BOX PROTEIN-RELATED"/>
    <property type="match status" value="1"/>
</dbReference>
<dbReference type="GO" id="GO:0000785">
    <property type="term" value="C:chromatin"/>
    <property type="evidence" value="ECO:0007669"/>
    <property type="project" value="TreeGrafter"/>
</dbReference>
<evidence type="ECO:0000256" key="5">
    <source>
        <dbReference type="PROSITE-ProRule" id="PRU00201"/>
    </source>
</evidence>
<gene>
    <name evidence="7" type="ORF">TASK_LOCUS2803</name>
</gene>
<keyword evidence="8" id="KW-1185">Reference proteome</keyword>
<dbReference type="CDD" id="cd00182">
    <property type="entry name" value="T-box"/>
    <property type="match status" value="1"/>
</dbReference>
<dbReference type="PROSITE" id="PS50252">
    <property type="entry name" value="TBOX_3"/>
    <property type="match status" value="1"/>
</dbReference>
<dbReference type="Pfam" id="PF00907">
    <property type="entry name" value="T-box"/>
    <property type="match status" value="1"/>
</dbReference>
<sequence length="266" mass="29785">MAGASEEGEGYGGDEVLAEARVRTEEDLHLDLLTVSLSVHHLWPIALNSELEFTSICIAGRDHELGHLAQRPTITLRLRDQTAWEAARPGLMEMRIGRRVFPTFNVRVEGLLLDGLYTIFLDLMPNGQSVYKYRNGFWVPLHTTKPYPLPNQASLICVPRVAVRLGSVMMACGVDFSFVKITADTSPPIFVHRGQAYVPRYHIVRHLTAEEVAVRQQSGVCRNGLLARLECVGTYVIPGMAFVAVNDYHSRHIADLKREARRGFAH</sequence>
<evidence type="ECO:0000256" key="2">
    <source>
        <dbReference type="ARBA" id="ARBA00023125"/>
    </source>
</evidence>
<comment type="subcellular location">
    <subcellularLocation>
        <location evidence="5">Nucleus</location>
    </subcellularLocation>
</comment>
<comment type="caution">
    <text evidence="5">Lacks conserved residue(s) required for the propagation of feature annotation.</text>
</comment>
<dbReference type="InterPro" id="IPR036960">
    <property type="entry name" value="T-box_sf"/>
</dbReference>
<dbReference type="InterPro" id="IPR001699">
    <property type="entry name" value="TF_T-box"/>
</dbReference>
<evidence type="ECO:0000259" key="6">
    <source>
        <dbReference type="PROSITE" id="PS50252"/>
    </source>
</evidence>
<evidence type="ECO:0000256" key="1">
    <source>
        <dbReference type="ARBA" id="ARBA00023015"/>
    </source>
</evidence>
<dbReference type="EMBL" id="UYRS01003173">
    <property type="protein sequence ID" value="VDK26215.1"/>
    <property type="molecule type" value="Genomic_DNA"/>
</dbReference>
<dbReference type="GO" id="GO:0001708">
    <property type="term" value="P:cell fate specification"/>
    <property type="evidence" value="ECO:0007669"/>
    <property type="project" value="TreeGrafter"/>
</dbReference>
<accession>A0A0R3VZF8</accession>
<dbReference type="SMART" id="SM00425">
    <property type="entry name" value="TBOX"/>
    <property type="match status" value="1"/>
</dbReference>
<dbReference type="GO" id="GO:0005634">
    <property type="term" value="C:nucleus"/>
    <property type="evidence" value="ECO:0007669"/>
    <property type="project" value="UniProtKB-SubCell"/>
</dbReference>
<evidence type="ECO:0000313" key="8">
    <source>
        <dbReference type="Proteomes" id="UP000282613"/>
    </source>
</evidence>
<reference evidence="9" key="1">
    <citation type="submission" date="2017-02" db="UniProtKB">
        <authorList>
            <consortium name="WormBaseParasite"/>
        </authorList>
    </citation>
    <scope>IDENTIFICATION</scope>
</reference>
<dbReference type="GO" id="GO:0045893">
    <property type="term" value="P:positive regulation of DNA-templated transcription"/>
    <property type="evidence" value="ECO:0007669"/>
    <property type="project" value="InterPro"/>
</dbReference>
<proteinExistence type="predicted"/>
<keyword evidence="2 5" id="KW-0238">DNA-binding</keyword>
<feature type="domain" description="T-box" evidence="6">
    <location>
        <begin position="95"/>
        <end position="257"/>
    </location>
</feature>
<keyword evidence="3" id="KW-0804">Transcription</keyword>
<dbReference type="AlphaFoldDB" id="A0A0R3VZF8"/>
<organism evidence="9">
    <name type="scientific">Taenia asiatica</name>
    <name type="common">Asian tapeworm</name>
    <dbReference type="NCBI Taxonomy" id="60517"/>
    <lineage>
        <taxon>Eukaryota</taxon>
        <taxon>Metazoa</taxon>
        <taxon>Spiralia</taxon>
        <taxon>Lophotrochozoa</taxon>
        <taxon>Platyhelminthes</taxon>
        <taxon>Cestoda</taxon>
        <taxon>Eucestoda</taxon>
        <taxon>Cyclophyllidea</taxon>
        <taxon>Taeniidae</taxon>
        <taxon>Taenia</taxon>
    </lineage>
</organism>
<keyword evidence="1" id="KW-0805">Transcription regulation</keyword>
<dbReference type="GO" id="GO:0000981">
    <property type="term" value="F:DNA-binding transcription factor activity, RNA polymerase II-specific"/>
    <property type="evidence" value="ECO:0007669"/>
    <property type="project" value="TreeGrafter"/>
</dbReference>
<dbReference type="GO" id="GO:0000978">
    <property type="term" value="F:RNA polymerase II cis-regulatory region sequence-specific DNA binding"/>
    <property type="evidence" value="ECO:0007669"/>
    <property type="project" value="InterPro"/>
</dbReference>
<dbReference type="Proteomes" id="UP000282613">
    <property type="component" value="Unassembled WGS sequence"/>
</dbReference>
<dbReference type="OrthoDB" id="7442607at2759"/>
<dbReference type="SUPFAM" id="SSF49417">
    <property type="entry name" value="p53-like transcription factors"/>
    <property type="match status" value="1"/>
</dbReference>
<evidence type="ECO:0000313" key="9">
    <source>
        <dbReference type="WBParaSite" id="TASK_0000280201-mRNA-1"/>
    </source>
</evidence>
<dbReference type="PANTHER" id="PTHR11267:SF181">
    <property type="entry name" value="OPTOMOTOR-BLIND PROTEIN"/>
    <property type="match status" value="1"/>
</dbReference>
<keyword evidence="4 5" id="KW-0539">Nucleus</keyword>
<dbReference type="STRING" id="60517.A0A0R3VZF8"/>